<evidence type="ECO:0000256" key="6">
    <source>
        <dbReference type="SAM" id="Phobius"/>
    </source>
</evidence>
<keyword evidence="2 6" id="KW-0812">Transmembrane</keyword>
<name>A0A399QVF8_9PROT</name>
<feature type="transmembrane region" description="Helical" evidence="6">
    <location>
        <begin position="176"/>
        <end position="197"/>
    </location>
</feature>
<feature type="transmembrane region" description="Helical" evidence="6">
    <location>
        <begin position="209"/>
        <end position="229"/>
    </location>
</feature>
<dbReference type="OrthoDB" id="261587at2"/>
<dbReference type="InterPro" id="IPR023271">
    <property type="entry name" value="Aquaporin-like"/>
</dbReference>
<evidence type="ECO:0000256" key="3">
    <source>
        <dbReference type="ARBA" id="ARBA00022989"/>
    </source>
</evidence>
<keyword evidence="3 6" id="KW-1133">Transmembrane helix</keyword>
<dbReference type="PANTHER" id="PTHR30520">
    <property type="entry name" value="FORMATE TRANSPORTER-RELATED"/>
    <property type="match status" value="1"/>
</dbReference>
<evidence type="ECO:0000313" key="8">
    <source>
        <dbReference type="Proteomes" id="UP000265431"/>
    </source>
</evidence>
<feature type="transmembrane region" description="Helical" evidence="6">
    <location>
        <begin position="249"/>
        <end position="273"/>
    </location>
</feature>
<keyword evidence="8" id="KW-1185">Reference proteome</keyword>
<evidence type="ECO:0000256" key="1">
    <source>
        <dbReference type="ARBA" id="ARBA00004141"/>
    </source>
</evidence>
<feature type="region of interest" description="Disordered" evidence="5">
    <location>
        <begin position="1"/>
        <end position="25"/>
    </location>
</feature>
<dbReference type="InterPro" id="IPR000292">
    <property type="entry name" value="For/NO2_transpt"/>
</dbReference>
<gene>
    <name evidence="7" type="ORF">D1224_13940</name>
</gene>
<comment type="subcellular location">
    <subcellularLocation>
        <location evidence="1">Membrane</location>
        <topology evidence="1">Multi-pass membrane protein</topology>
    </subcellularLocation>
</comment>
<proteinExistence type="predicted"/>
<dbReference type="Gene3D" id="1.20.1080.10">
    <property type="entry name" value="Glycerol uptake facilitator protein"/>
    <property type="match status" value="1"/>
</dbReference>
<reference evidence="7 8" key="1">
    <citation type="submission" date="2018-08" db="EMBL/GenBank/DDBJ databases">
        <title>Henriciella mobilis sp. nov., isolated from seawater.</title>
        <authorList>
            <person name="Cheng H."/>
            <person name="Wu Y.-H."/>
            <person name="Xu X.-W."/>
            <person name="Guo L.-L."/>
        </authorList>
    </citation>
    <scope>NUCLEOTIDE SEQUENCE [LARGE SCALE GENOMIC DNA]</scope>
    <source>
        <strain evidence="7 8">CCUG66934</strain>
    </source>
</reference>
<protein>
    <submittedName>
        <fullName evidence="7">Formate/nitrite transporter family protein</fullName>
    </submittedName>
</protein>
<accession>A0A399QVF8</accession>
<keyword evidence="4 6" id="KW-0472">Membrane</keyword>
<dbReference type="EMBL" id="QWGB01000009">
    <property type="protein sequence ID" value="RIJ21409.1"/>
    <property type="molecule type" value="Genomic_DNA"/>
</dbReference>
<evidence type="ECO:0000256" key="4">
    <source>
        <dbReference type="ARBA" id="ARBA00023136"/>
    </source>
</evidence>
<dbReference type="Proteomes" id="UP000265431">
    <property type="component" value="Unassembled WGS sequence"/>
</dbReference>
<dbReference type="Pfam" id="PF01226">
    <property type="entry name" value="Form_Nir_trans"/>
    <property type="match status" value="1"/>
</dbReference>
<dbReference type="GO" id="GO:0015499">
    <property type="term" value="F:formate transmembrane transporter activity"/>
    <property type="evidence" value="ECO:0007669"/>
    <property type="project" value="TreeGrafter"/>
</dbReference>
<dbReference type="AlphaFoldDB" id="A0A399QVF8"/>
<feature type="compositionally biased region" description="Basic and acidic residues" evidence="5">
    <location>
        <begin position="10"/>
        <end position="19"/>
    </location>
</feature>
<organism evidence="7 8">
    <name type="scientific">Henriciella barbarensis</name>
    <dbReference type="NCBI Taxonomy" id="86342"/>
    <lineage>
        <taxon>Bacteria</taxon>
        <taxon>Pseudomonadati</taxon>
        <taxon>Pseudomonadota</taxon>
        <taxon>Alphaproteobacteria</taxon>
        <taxon>Hyphomonadales</taxon>
        <taxon>Hyphomonadaceae</taxon>
        <taxon>Henriciella</taxon>
    </lineage>
</organism>
<feature type="transmembrane region" description="Helical" evidence="6">
    <location>
        <begin position="135"/>
        <end position="156"/>
    </location>
</feature>
<evidence type="ECO:0000256" key="2">
    <source>
        <dbReference type="ARBA" id="ARBA00022692"/>
    </source>
</evidence>
<dbReference type="GO" id="GO:0005886">
    <property type="term" value="C:plasma membrane"/>
    <property type="evidence" value="ECO:0007669"/>
    <property type="project" value="TreeGrafter"/>
</dbReference>
<evidence type="ECO:0000256" key="5">
    <source>
        <dbReference type="SAM" id="MobiDB-lite"/>
    </source>
</evidence>
<feature type="transmembrane region" description="Helical" evidence="6">
    <location>
        <begin position="55"/>
        <end position="76"/>
    </location>
</feature>
<comment type="caution">
    <text evidence="7">The sequence shown here is derived from an EMBL/GenBank/DDBJ whole genome shotgun (WGS) entry which is preliminary data.</text>
</comment>
<dbReference type="RefSeq" id="WP_119380561.1">
    <property type="nucleotide sequence ID" value="NZ_QWGB01000009.1"/>
</dbReference>
<dbReference type="PANTHER" id="PTHR30520:SF2">
    <property type="entry name" value="INNER MEMBRANE PROTEIN YFDC"/>
    <property type="match status" value="1"/>
</dbReference>
<sequence length="287" mass="31293">MSGQNTPAQEHAEENHITEEEREQAATLTRLKSRIVYEIIRQEGRAELSRPQSSIWWSGIAAGLAISMSLIMEAFLRQHLPDTDWRPLVENFGYAAGFLLVMLSRLQLFTENTVTAVLPTLADPCRRTILGTSRLWSTVFLANMTGTFMAAIFWTFAGAISQETYGISLELSLHVAGWGAGETFVRALPAGFLIAALVWMMPSSEGSEFWVILFFTYLIALGDFAHVVVGSAELFMVALSGEQGALKLIGVNLLPALIGNIIGGAGLFAILAWGQVHEEMEGSTGPN</sequence>
<evidence type="ECO:0000313" key="7">
    <source>
        <dbReference type="EMBL" id="RIJ21409.1"/>
    </source>
</evidence>